<evidence type="ECO:0000313" key="3">
    <source>
        <dbReference type="Proteomes" id="UP000324222"/>
    </source>
</evidence>
<sequence length="135" mass="15613">MKKETTRRTRKWTSWEVGAKEREVRPNPARQTDAPPPQPPSGEQGEDEGWVTKEKRRRRSPAIQLVLPKDEQTTTSSAALRESPIITRLREERRTGKIHDFVLNGVYVHDEDRFVGNIRGYNSSGAYTSHRYPKD</sequence>
<dbReference type="EMBL" id="VSRR010002795">
    <property type="protein sequence ID" value="MPC33275.1"/>
    <property type="molecule type" value="Genomic_DNA"/>
</dbReference>
<comment type="caution">
    <text evidence="2">The sequence shown here is derived from an EMBL/GenBank/DDBJ whole genome shotgun (WGS) entry which is preliminary data.</text>
</comment>
<organism evidence="2 3">
    <name type="scientific">Portunus trituberculatus</name>
    <name type="common">Swimming crab</name>
    <name type="synonym">Neptunus trituberculatus</name>
    <dbReference type="NCBI Taxonomy" id="210409"/>
    <lineage>
        <taxon>Eukaryota</taxon>
        <taxon>Metazoa</taxon>
        <taxon>Ecdysozoa</taxon>
        <taxon>Arthropoda</taxon>
        <taxon>Crustacea</taxon>
        <taxon>Multicrustacea</taxon>
        <taxon>Malacostraca</taxon>
        <taxon>Eumalacostraca</taxon>
        <taxon>Eucarida</taxon>
        <taxon>Decapoda</taxon>
        <taxon>Pleocyemata</taxon>
        <taxon>Brachyura</taxon>
        <taxon>Eubrachyura</taxon>
        <taxon>Portunoidea</taxon>
        <taxon>Portunidae</taxon>
        <taxon>Portuninae</taxon>
        <taxon>Portunus</taxon>
    </lineage>
</organism>
<dbReference type="OrthoDB" id="203339at2759"/>
<keyword evidence="3" id="KW-1185">Reference proteome</keyword>
<gene>
    <name evidence="2" type="ORF">E2C01_026620</name>
</gene>
<feature type="region of interest" description="Disordered" evidence="1">
    <location>
        <begin position="1"/>
        <end position="82"/>
    </location>
</feature>
<dbReference type="Proteomes" id="UP000324222">
    <property type="component" value="Unassembled WGS sequence"/>
</dbReference>
<protein>
    <submittedName>
        <fullName evidence="2">Uncharacterized protein</fullName>
    </submittedName>
</protein>
<proteinExistence type="predicted"/>
<accession>A0A5B7EIN2</accession>
<name>A0A5B7EIN2_PORTR</name>
<reference evidence="2 3" key="1">
    <citation type="submission" date="2019-05" db="EMBL/GenBank/DDBJ databases">
        <title>Another draft genome of Portunus trituberculatus and its Hox gene families provides insights of decapod evolution.</title>
        <authorList>
            <person name="Jeong J.-H."/>
            <person name="Song I."/>
            <person name="Kim S."/>
            <person name="Choi T."/>
            <person name="Kim D."/>
            <person name="Ryu S."/>
            <person name="Kim W."/>
        </authorList>
    </citation>
    <scope>NUCLEOTIDE SEQUENCE [LARGE SCALE GENOMIC DNA]</scope>
    <source>
        <tissue evidence="2">Muscle</tissue>
    </source>
</reference>
<dbReference type="AlphaFoldDB" id="A0A5B7EIN2"/>
<evidence type="ECO:0000256" key="1">
    <source>
        <dbReference type="SAM" id="MobiDB-lite"/>
    </source>
</evidence>
<evidence type="ECO:0000313" key="2">
    <source>
        <dbReference type="EMBL" id="MPC33275.1"/>
    </source>
</evidence>